<evidence type="ECO:0000256" key="3">
    <source>
        <dbReference type="ARBA" id="ARBA00022989"/>
    </source>
</evidence>
<dbReference type="InterPro" id="IPR010432">
    <property type="entry name" value="RDD"/>
</dbReference>
<organism evidence="7 8">
    <name type="scientific">Brachybacterium huguangmaarense</name>
    <dbReference type="NCBI Taxonomy" id="1652028"/>
    <lineage>
        <taxon>Bacteria</taxon>
        <taxon>Bacillati</taxon>
        <taxon>Actinomycetota</taxon>
        <taxon>Actinomycetes</taxon>
        <taxon>Micrococcales</taxon>
        <taxon>Dermabacteraceae</taxon>
        <taxon>Brachybacterium</taxon>
    </lineage>
</organism>
<evidence type="ECO:0000313" key="8">
    <source>
        <dbReference type="Proteomes" id="UP001164305"/>
    </source>
</evidence>
<keyword evidence="4 5" id="KW-0472">Membrane</keyword>
<evidence type="ECO:0000256" key="5">
    <source>
        <dbReference type="SAM" id="Phobius"/>
    </source>
</evidence>
<dbReference type="EMBL" id="CP107020">
    <property type="protein sequence ID" value="UYG15704.1"/>
    <property type="molecule type" value="Genomic_DNA"/>
</dbReference>
<sequence length="281" mass="30236">MDAIPGTTDAAASRDALVTGEAVLLDLRPASFAVRLASFLIDGLVELVIAIGGTYAVVRLGSAFGLDDGYLAAGLVAVTVAAFIGHPVLTELLTNGRSLGRLALGTRVVRDDGGPVHARQSLLRAVMAMFEIWSTSGAIALVVSLVDRRSRRLGDLLAGTFVLQERLRAPLPVRPEVPPTLRAWAATADVGRLELTLLQDIRAFLPRAGVMAPESRRRIALDLVQRVVPSVAPPPPVGTDPEEFLRAVLAERSRRDEQRLREDLAREQELAAQVAVLPFRR</sequence>
<dbReference type="PANTHER" id="PTHR38480:SF1">
    <property type="entry name" value="SLR0254 PROTEIN"/>
    <property type="match status" value="1"/>
</dbReference>
<evidence type="ECO:0000256" key="1">
    <source>
        <dbReference type="ARBA" id="ARBA00004141"/>
    </source>
</evidence>
<reference evidence="7" key="1">
    <citation type="submission" date="2022-10" db="EMBL/GenBank/DDBJ databases">
        <title>Whole-Genome Sequencing of Brachybacterium huguangmaarense BRM-3, Isolated from Betula schmidtii.</title>
        <authorList>
            <person name="Haam D."/>
        </authorList>
    </citation>
    <scope>NUCLEOTIDE SEQUENCE</scope>
    <source>
        <strain evidence="7">BRM-3</strain>
    </source>
</reference>
<dbReference type="RefSeq" id="WP_263592918.1">
    <property type="nucleotide sequence ID" value="NZ_CP107020.1"/>
</dbReference>
<evidence type="ECO:0000256" key="2">
    <source>
        <dbReference type="ARBA" id="ARBA00022692"/>
    </source>
</evidence>
<proteinExistence type="predicted"/>
<comment type="subcellular location">
    <subcellularLocation>
        <location evidence="1">Membrane</location>
        <topology evidence="1">Multi-pass membrane protein</topology>
    </subcellularLocation>
</comment>
<keyword evidence="3 5" id="KW-1133">Transmembrane helix</keyword>
<protein>
    <submittedName>
        <fullName evidence="7">RDD family protein</fullName>
    </submittedName>
</protein>
<evidence type="ECO:0000313" key="7">
    <source>
        <dbReference type="EMBL" id="UYG15704.1"/>
    </source>
</evidence>
<dbReference type="PANTHER" id="PTHR38480">
    <property type="entry name" value="SLR0254 PROTEIN"/>
    <property type="match status" value="1"/>
</dbReference>
<feature type="transmembrane region" description="Helical" evidence="5">
    <location>
        <begin position="70"/>
        <end position="89"/>
    </location>
</feature>
<accession>A0ABY6FXP7</accession>
<evidence type="ECO:0000256" key="4">
    <source>
        <dbReference type="ARBA" id="ARBA00023136"/>
    </source>
</evidence>
<dbReference type="Proteomes" id="UP001164305">
    <property type="component" value="Chromosome"/>
</dbReference>
<dbReference type="Pfam" id="PF06271">
    <property type="entry name" value="RDD"/>
    <property type="match status" value="1"/>
</dbReference>
<evidence type="ECO:0000259" key="6">
    <source>
        <dbReference type="Pfam" id="PF06271"/>
    </source>
</evidence>
<feature type="transmembrane region" description="Helical" evidence="5">
    <location>
        <begin position="32"/>
        <end position="58"/>
    </location>
</feature>
<gene>
    <name evidence="7" type="ORF">BRM3_08610</name>
</gene>
<feature type="transmembrane region" description="Helical" evidence="5">
    <location>
        <begin position="125"/>
        <end position="146"/>
    </location>
</feature>
<keyword evidence="2 5" id="KW-0812">Transmembrane</keyword>
<feature type="domain" description="RDD" evidence="6">
    <location>
        <begin position="30"/>
        <end position="159"/>
    </location>
</feature>
<name>A0ABY6FXP7_9MICO</name>
<keyword evidence="8" id="KW-1185">Reference proteome</keyword>